<reference evidence="2 3" key="1">
    <citation type="submission" date="2013-02" db="EMBL/GenBank/DDBJ databases">
        <title>The Genome Sequence of Acinetobacter sp. CIP 70.18.</title>
        <authorList>
            <consortium name="The Broad Institute Genome Sequencing Platform"/>
            <consortium name="The Broad Institute Genome Sequencing Center for Infectious Disease"/>
            <person name="Cerqueira G."/>
            <person name="Feldgarden M."/>
            <person name="Courvalin P."/>
            <person name="Perichon B."/>
            <person name="Grillot-Courvalin C."/>
            <person name="Clermont D."/>
            <person name="Rocha E."/>
            <person name="Yoon E.-J."/>
            <person name="Nemec A."/>
            <person name="Walker B."/>
            <person name="Young S.K."/>
            <person name="Zeng Q."/>
            <person name="Gargeya S."/>
            <person name="Fitzgerald M."/>
            <person name="Haas B."/>
            <person name="Abouelleil A."/>
            <person name="Alvarado L."/>
            <person name="Arachchi H.M."/>
            <person name="Berlin A.M."/>
            <person name="Chapman S.B."/>
            <person name="Dewar J."/>
            <person name="Goldberg J."/>
            <person name="Griggs A."/>
            <person name="Gujja S."/>
            <person name="Hansen M."/>
            <person name="Howarth C."/>
            <person name="Imamovic A."/>
            <person name="Larimer J."/>
            <person name="McCowan C."/>
            <person name="Murphy C."/>
            <person name="Neiman D."/>
            <person name="Pearson M."/>
            <person name="Priest M."/>
            <person name="Roberts A."/>
            <person name="Saif S."/>
            <person name="Shea T."/>
            <person name="Sisk P."/>
            <person name="Sykes S."/>
            <person name="Wortman J."/>
            <person name="Nusbaum C."/>
            <person name="Birren B."/>
        </authorList>
    </citation>
    <scope>NUCLEOTIDE SEQUENCE [LARGE SCALE GENOMIC DNA]</scope>
    <source>
        <strain evidence="2 3">CIP 70.18</strain>
    </source>
</reference>
<accession>N9RVT8</accession>
<feature type="signal peptide" evidence="1">
    <location>
        <begin position="1"/>
        <end position="17"/>
    </location>
</feature>
<evidence type="ECO:0000313" key="3">
    <source>
        <dbReference type="Proteomes" id="UP000013084"/>
    </source>
</evidence>
<evidence type="ECO:0000256" key="1">
    <source>
        <dbReference type="SAM" id="SignalP"/>
    </source>
</evidence>
<dbReference type="AlphaFoldDB" id="N9RVT8"/>
<dbReference type="HOGENOM" id="CLU_1280906_0_0_6"/>
<gene>
    <name evidence="2" type="ORF">F902_00237</name>
</gene>
<feature type="chain" id="PRO_5004152824" evidence="1">
    <location>
        <begin position="18"/>
        <end position="215"/>
    </location>
</feature>
<dbReference type="Proteomes" id="UP000013084">
    <property type="component" value="Unassembled WGS sequence"/>
</dbReference>
<sequence>MSTKFLTVLCLSTVLFACTKEMSEKPDQASLDTTKKSIIDKKEKLAPEDDSTLTGTPVLGFKLRDSTFDSVKNRLMNYSVGNESYAGGGILANDGSGFDIEGLFGTQFGFDQKQKLVYVWMGLKEIDHMNHTTYKKVVNYIQQNGYVIIDEKKPFVGSRSTTFKTPNQEIVVVSSPHMGGFKVDVEYMTELFLKQRNDVLQQQKSNQETTEARNF</sequence>
<keyword evidence="3" id="KW-1185">Reference proteome</keyword>
<dbReference type="EMBL" id="APRN01000028">
    <property type="protein sequence ID" value="ENX62048.1"/>
    <property type="molecule type" value="Genomic_DNA"/>
</dbReference>
<organism evidence="2 3">
    <name type="scientific">Acinetobacter higginsii</name>
    <dbReference type="NCBI Taxonomy" id="70347"/>
    <lineage>
        <taxon>Bacteria</taxon>
        <taxon>Pseudomonadati</taxon>
        <taxon>Pseudomonadota</taxon>
        <taxon>Gammaproteobacteria</taxon>
        <taxon>Moraxellales</taxon>
        <taxon>Moraxellaceae</taxon>
        <taxon>Acinetobacter</taxon>
    </lineage>
</organism>
<dbReference type="PATRIC" id="fig|1217700.3.peg.211"/>
<dbReference type="RefSeq" id="WP_005200336.1">
    <property type="nucleotide sequence ID" value="NZ_JAKZGE010000007.1"/>
</dbReference>
<proteinExistence type="predicted"/>
<protein>
    <submittedName>
        <fullName evidence="2">Uncharacterized protein</fullName>
    </submittedName>
</protein>
<keyword evidence="1" id="KW-0732">Signal</keyword>
<dbReference type="PROSITE" id="PS51257">
    <property type="entry name" value="PROKAR_LIPOPROTEIN"/>
    <property type="match status" value="1"/>
</dbReference>
<comment type="caution">
    <text evidence="2">The sequence shown here is derived from an EMBL/GenBank/DDBJ whole genome shotgun (WGS) entry which is preliminary data.</text>
</comment>
<evidence type="ECO:0000313" key="2">
    <source>
        <dbReference type="EMBL" id="ENX62048.1"/>
    </source>
</evidence>
<name>N9RVT8_9GAMM</name>
<dbReference type="OrthoDB" id="9157438at2"/>